<feature type="domain" description="Thioredoxin" evidence="6">
    <location>
        <begin position="17"/>
        <end position="148"/>
    </location>
</feature>
<dbReference type="InterPro" id="IPR036249">
    <property type="entry name" value="Thioredoxin-like_sf"/>
</dbReference>
<gene>
    <name evidence="7" type="ORF">A8950_1362</name>
</gene>
<dbReference type="CDD" id="cd02956">
    <property type="entry name" value="ybbN"/>
    <property type="match status" value="1"/>
</dbReference>
<protein>
    <submittedName>
        <fullName evidence="7">Thioredoxin</fullName>
    </submittedName>
</protein>
<dbReference type="Gene3D" id="3.40.30.10">
    <property type="entry name" value="Glutaredoxin"/>
    <property type="match status" value="1"/>
</dbReference>
<dbReference type="EMBL" id="SNYW01000007">
    <property type="protein sequence ID" value="TDQ83079.1"/>
    <property type="molecule type" value="Genomic_DNA"/>
</dbReference>
<dbReference type="AlphaFoldDB" id="A0A4R6WTI4"/>
<dbReference type="InterPro" id="IPR013766">
    <property type="entry name" value="Thioredoxin_domain"/>
</dbReference>
<dbReference type="RefSeq" id="WP_133612865.1">
    <property type="nucleotide sequence ID" value="NZ_SNYW01000007.1"/>
</dbReference>
<sequence>MDQLIGAAPGAAGGVPADLVKDATQNTFKADVIDASMQVPVIVDFWAPWCGPCKQLGPLLEKVVKEARGAVRMVKINVDENQALAGQMRIQSIPAVYAFFQGRPVDGFQGLQPEGQLKAFVGRLAQLGGGGGPSPIDDALEQADAAHAEGDHATATEIYGQILEHEPENLKAIAGIVRCLIALGEVEQAAEFLGRTPKGKENDAAIAGARAQLEVAQAGAKAAGQADALRARVDANPKDFEARHELAQALFAGGDREGAIDQLLEIVRVNRAWNEEAARKQLVTFFEAMGPTDPLTLSGRRRLSSLLFS</sequence>
<proteinExistence type="inferred from homology"/>
<keyword evidence="8" id="KW-1185">Reference proteome</keyword>
<dbReference type="OrthoDB" id="9790390at2"/>
<evidence type="ECO:0000256" key="4">
    <source>
        <dbReference type="ARBA" id="ARBA00023157"/>
    </source>
</evidence>
<evidence type="ECO:0000313" key="8">
    <source>
        <dbReference type="Proteomes" id="UP000295783"/>
    </source>
</evidence>
<evidence type="ECO:0000256" key="1">
    <source>
        <dbReference type="ARBA" id="ARBA00008987"/>
    </source>
</evidence>
<comment type="caution">
    <text evidence="7">The sequence shown here is derived from an EMBL/GenBank/DDBJ whole genome shotgun (WGS) entry which is preliminary data.</text>
</comment>
<dbReference type="PROSITE" id="PS51352">
    <property type="entry name" value="THIOREDOXIN_2"/>
    <property type="match status" value="1"/>
</dbReference>
<evidence type="ECO:0000259" key="6">
    <source>
        <dbReference type="PROSITE" id="PS51352"/>
    </source>
</evidence>
<evidence type="ECO:0000256" key="3">
    <source>
        <dbReference type="ARBA" id="ARBA00022982"/>
    </source>
</evidence>
<evidence type="ECO:0000256" key="2">
    <source>
        <dbReference type="ARBA" id="ARBA00022448"/>
    </source>
</evidence>
<dbReference type="SUPFAM" id="SSF48452">
    <property type="entry name" value="TPR-like"/>
    <property type="match status" value="1"/>
</dbReference>
<dbReference type="Gene3D" id="1.25.40.10">
    <property type="entry name" value="Tetratricopeptide repeat domain"/>
    <property type="match status" value="2"/>
</dbReference>
<dbReference type="PANTHER" id="PTHR45663:SF11">
    <property type="entry name" value="GEO12009P1"/>
    <property type="match status" value="1"/>
</dbReference>
<dbReference type="InterPro" id="IPR017937">
    <property type="entry name" value="Thioredoxin_CS"/>
</dbReference>
<dbReference type="GO" id="GO:0045454">
    <property type="term" value="P:cell redox homeostasis"/>
    <property type="evidence" value="ECO:0007669"/>
    <property type="project" value="TreeGrafter"/>
</dbReference>
<keyword evidence="5" id="KW-0676">Redox-active center</keyword>
<dbReference type="Pfam" id="PF14559">
    <property type="entry name" value="TPR_19"/>
    <property type="match status" value="1"/>
</dbReference>
<accession>A0A4R6WTI4</accession>
<dbReference type="Pfam" id="PF00085">
    <property type="entry name" value="Thioredoxin"/>
    <property type="match status" value="1"/>
</dbReference>
<evidence type="ECO:0000256" key="5">
    <source>
        <dbReference type="ARBA" id="ARBA00023284"/>
    </source>
</evidence>
<dbReference type="GO" id="GO:0006950">
    <property type="term" value="P:response to stress"/>
    <property type="evidence" value="ECO:0007669"/>
    <property type="project" value="UniProtKB-ARBA"/>
</dbReference>
<keyword evidence="2" id="KW-0813">Transport</keyword>
<dbReference type="FunFam" id="3.40.30.10:FF:000001">
    <property type="entry name" value="Thioredoxin"/>
    <property type="match status" value="1"/>
</dbReference>
<evidence type="ECO:0000313" key="7">
    <source>
        <dbReference type="EMBL" id="TDQ83079.1"/>
    </source>
</evidence>
<dbReference type="GO" id="GO:0015035">
    <property type="term" value="F:protein-disulfide reductase activity"/>
    <property type="evidence" value="ECO:0007669"/>
    <property type="project" value="UniProtKB-ARBA"/>
</dbReference>
<keyword evidence="3" id="KW-0249">Electron transport</keyword>
<dbReference type="InterPro" id="IPR011990">
    <property type="entry name" value="TPR-like_helical_dom_sf"/>
</dbReference>
<comment type="similarity">
    <text evidence="1">Belongs to the thioredoxin family.</text>
</comment>
<name>A0A4R6WTI4_9PROT</name>
<dbReference type="PANTHER" id="PTHR45663">
    <property type="entry name" value="GEO12009P1"/>
    <property type="match status" value="1"/>
</dbReference>
<dbReference type="SUPFAM" id="SSF52833">
    <property type="entry name" value="Thioredoxin-like"/>
    <property type="match status" value="1"/>
</dbReference>
<dbReference type="GO" id="GO:0005829">
    <property type="term" value="C:cytosol"/>
    <property type="evidence" value="ECO:0007669"/>
    <property type="project" value="TreeGrafter"/>
</dbReference>
<dbReference type="PROSITE" id="PS00194">
    <property type="entry name" value="THIOREDOXIN_1"/>
    <property type="match status" value="1"/>
</dbReference>
<organism evidence="7 8">
    <name type="scientific">Dongia mobilis</name>
    <dbReference type="NCBI Taxonomy" id="578943"/>
    <lineage>
        <taxon>Bacteria</taxon>
        <taxon>Pseudomonadati</taxon>
        <taxon>Pseudomonadota</taxon>
        <taxon>Alphaproteobacteria</taxon>
        <taxon>Rhodospirillales</taxon>
        <taxon>Dongiaceae</taxon>
        <taxon>Dongia</taxon>
    </lineage>
</organism>
<dbReference type="Pfam" id="PF14561">
    <property type="entry name" value="TPR_20"/>
    <property type="match status" value="1"/>
</dbReference>
<reference evidence="7 8" key="1">
    <citation type="submission" date="2019-03" db="EMBL/GenBank/DDBJ databases">
        <title>Genomic Encyclopedia of Type Strains, Phase III (KMG-III): the genomes of soil and plant-associated and newly described type strains.</title>
        <authorList>
            <person name="Whitman W."/>
        </authorList>
    </citation>
    <scope>NUCLEOTIDE SEQUENCE [LARGE SCALE GENOMIC DNA]</scope>
    <source>
        <strain evidence="7 8">CGMCC 1.7660</strain>
    </source>
</reference>
<keyword evidence="4" id="KW-1015">Disulfide bond</keyword>
<dbReference type="Proteomes" id="UP000295783">
    <property type="component" value="Unassembled WGS sequence"/>
</dbReference>